<accession>A0A816W6Q1</accession>
<feature type="coiled-coil region" evidence="2">
    <location>
        <begin position="15"/>
        <end position="42"/>
    </location>
</feature>
<dbReference type="PANTHER" id="PTHR31342:SF39">
    <property type="entry name" value="HYDROXYPROLINE-RICH GLYCOPROTEIN FAMILY PROTEIN"/>
    <property type="match status" value="1"/>
</dbReference>
<organism evidence="3">
    <name type="scientific">Brassica napus</name>
    <name type="common">Rape</name>
    <dbReference type="NCBI Taxonomy" id="3708"/>
    <lineage>
        <taxon>Eukaryota</taxon>
        <taxon>Viridiplantae</taxon>
        <taxon>Streptophyta</taxon>
        <taxon>Embryophyta</taxon>
        <taxon>Tracheophyta</taxon>
        <taxon>Spermatophyta</taxon>
        <taxon>Magnoliopsida</taxon>
        <taxon>eudicotyledons</taxon>
        <taxon>Gunneridae</taxon>
        <taxon>Pentapetalae</taxon>
        <taxon>rosids</taxon>
        <taxon>malvids</taxon>
        <taxon>Brassicales</taxon>
        <taxon>Brassicaceae</taxon>
        <taxon>Brassiceae</taxon>
        <taxon>Brassica</taxon>
    </lineage>
</organism>
<dbReference type="Proteomes" id="UP001295469">
    <property type="component" value="Chromosome A03"/>
</dbReference>
<reference evidence="3" key="1">
    <citation type="submission" date="2021-01" db="EMBL/GenBank/DDBJ databases">
        <authorList>
            <consortium name="Genoscope - CEA"/>
            <person name="William W."/>
        </authorList>
    </citation>
    <scope>NUCLEOTIDE SEQUENCE</scope>
</reference>
<name>A0A816W6Q1_BRANA</name>
<dbReference type="EMBL" id="HG994357">
    <property type="protein sequence ID" value="CAF2131134.1"/>
    <property type="molecule type" value="Genomic_DNA"/>
</dbReference>
<evidence type="ECO:0000256" key="1">
    <source>
        <dbReference type="ARBA" id="ARBA00023054"/>
    </source>
</evidence>
<dbReference type="PANTHER" id="PTHR31342">
    <property type="entry name" value="PROTEIN CHUP1, CHLOROPLASTIC"/>
    <property type="match status" value="1"/>
</dbReference>
<dbReference type="SMR" id="A0A816W6Q1"/>
<evidence type="ECO:0000313" key="3">
    <source>
        <dbReference type="EMBL" id="CAF2131134.1"/>
    </source>
</evidence>
<proteinExistence type="predicted"/>
<evidence type="ECO:0000256" key="2">
    <source>
        <dbReference type="SAM" id="Coils"/>
    </source>
</evidence>
<dbReference type="AlphaFoldDB" id="A0A816W6Q1"/>
<dbReference type="InterPro" id="IPR040265">
    <property type="entry name" value="CHUP1/IPGA1-like"/>
</dbReference>
<protein>
    <submittedName>
        <fullName evidence="3">(rape) hypothetical protein</fullName>
    </submittedName>
</protein>
<gene>
    <name evidence="3" type="ORF">DARMORV10_A03P55190.1</name>
</gene>
<keyword evidence="1 2" id="KW-0175">Coiled coil</keyword>
<sequence>MAEALAEITKKSASFQQIEAEVEMYMKAINELKTEISSFKSKDMAELQKFHLYR</sequence>